<dbReference type="SMART" id="SM00454">
    <property type="entry name" value="SAM"/>
    <property type="match status" value="1"/>
</dbReference>
<feature type="domain" description="SAM" evidence="5">
    <location>
        <begin position="40"/>
        <end position="107"/>
    </location>
</feature>
<feature type="compositionally biased region" description="Low complexity" evidence="3">
    <location>
        <begin position="362"/>
        <end position="377"/>
    </location>
</feature>
<feature type="region of interest" description="Disordered" evidence="3">
    <location>
        <begin position="773"/>
        <end position="803"/>
    </location>
</feature>
<dbReference type="SUPFAM" id="SSF50044">
    <property type="entry name" value="SH3-domain"/>
    <property type="match status" value="1"/>
</dbReference>
<dbReference type="Gene3D" id="3.10.20.90">
    <property type="entry name" value="Phosphatidylinositol 3-kinase Catalytic Subunit, Chain A, domain 1"/>
    <property type="match status" value="1"/>
</dbReference>
<feature type="domain" description="Ras-associating" evidence="6">
    <location>
        <begin position="420"/>
        <end position="497"/>
    </location>
</feature>
<dbReference type="InterPro" id="IPR001452">
    <property type="entry name" value="SH3_domain"/>
</dbReference>
<reference evidence="7 8" key="1">
    <citation type="journal article" date="2018" name="Mol. Biol. Evol.">
        <title>Broad Genomic Sampling Reveals a Smut Pathogenic Ancestry of the Fungal Clade Ustilaginomycotina.</title>
        <authorList>
            <person name="Kijpornyongpan T."/>
            <person name="Mondo S.J."/>
            <person name="Barry K."/>
            <person name="Sandor L."/>
            <person name="Lee J."/>
            <person name="Lipzen A."/>
            <person name="Pangilinan J."/>
            <person name="LaButti K."/>
            <person name="Hainaut M."/>
            <person name="Henrissat B."/>
            <person name="Grigoriev I.V."/>
            <person name="Spatafora J.W."/>
            <person name="Aime M.C."/>
        </authorList>
    </citation>
    <scope>NUCLEOTIDE SEQUENCE [LARGE SCALE GENOMIC DNA]</scope>
    <source>
        <strain evidence="7 8">MCA 3882</strain>
    </source>
</reference>
<dbReference type="OrthoDB" id="8883818at2759"/>
<dbReference type="GeneID" id="37019204"/>
<dbReference type="CDD" id="cd00174">
    <property type="entry name" value="SH3"/>
    <property type="match status" value="1"/>
</dbReference>
<dbReference type="InterPro" id="IPR051569">
    <property type="entry name" value="SHANK"/>
</dbReference>
<feature type="compositionally biased region" description="Low complexity" evidence="3">
    <location>
        <begin position="513"/>
        <end position="539"/>
    </location>
</feature>
<dbReference type="Proteomes" id="UP000245771">
    <property type="component" value="Unassembled WGS sequence"/>
</dbReference>
<evidence type="ECO:0000313" key="7">
    <source>
        <dbReference type="EMBL" id="PWN31965.1"/>
    </source>
</evidence>
<dbReference type="PANTHER" id="PTHR24135">
    <property type="entry name" value="SH3 AND MULTIPLE ANKYRIN REPEAT DOMAINS PROTEIN"/>
    <property type="match status" value="1"/>
</dbReference>
<dbReference type="SMART" id="SM00314">
    <property type="entry name" value="RA"/>
    <property type="match status" value="1"/>
</dbReference>
<evidence type="ECO:0000259" key="5">
    <source>
        <dbReference type="PROSITE" id="PS50105"/>
    </source>
</evidence>
<dbReference type="InParanoid" id="A0A316V917"/>
<dbReference type="Pfam" id="PF07647">
    <property type="entry name" value="SAM_2"/>
    <property type="match status" value="1"/>
</dbReference>
<dbReference type="SUPFAM" id="SSF47769">
    <property type="entry name" value="SAM/Pointed domain"/>
    <property type="match status" value="1"/>
</dbReference>
<evidence type="ECO:0008006" key="9">
    <source>
        <dbReference type="Google" id="ProtNLM"/>
    </source>
</evidence>
<evidence type="ECO:0000256" key="1">
    <source>
        <dbReference type="ARBA" id="ARBA00022443"/>
    </source>
</evidence>
<accession>A0A316V917</accession>
<dbReference type="Gene3D" id="1.10.150.50">
    <property type="entry name" value="Transcription Factor, Ets-1"/>
    <property type="match status" value="1"/>
</dbReference>
<dbReference type="STRING" id="1280837.A0A316V917"/>
<dbReference type="InterPro" id="IPR013761">
    <property type="entry name" value="SAM/pointed_sf"/>
</dbReference>
<feature type="compositionally biased region" description="Polar residues" evidence="3">
    <location>
        <begin position="258"/>
        <end position="275"/>
    </location>
</feature>
<protein>
    <recommendedName>
        <fullName evidence="9">RA-domain-containing protein</fullName>
    </recommendedName>
</protein>
<evidence type="ECO:0000313" key="8">
    <source>
        <dbReference type="Proteomes" id="UP000245771"/>
    </source>
</evidence>
<feature type="region of interest" description="Disordered" evidence="3">
    <location>
        <begin position="362"/>
        <end position="419"/>
    </location>
</feature>
<dbReference type="PANTHER" id="PTHR24135:SF28">
    <property type="entry name" value="LD13733P"/>
    <property type="match status" value="1"/>
</dbReference>
<feature type="compositionally biased region" description="Low complexity" evidence="3">
    <location>
        <begin position="276"/>
        <end position="290"/>
    </location>
</feature>
<dbReference type="PROSITE" id="PS50002">
    <property type="entry name" value="SH3"/>
    <property type="match status" value="1"/>
</dbReference>
<dbReference type="PROSITE" id="PS50200">
    <property type="entry name" value="RA"/>
    <property type="match status" value="1"/>
</dbReference>
<dbReference type="InterPro" id="IPR029071">
    <property type="entry name" value="Ubiquitin-like_domsf"/>
</dbReference>
<evidence type="ECO:0000259" key="6">
    <source>
        <dbReference type="PROSITE" id="PS50200"/>
    </source>
</evidence>
<dbReference type="Pfam" id="PF00788">
    <property type="entry name" value="RA"/>
    <property type="match status" value="1"/>
</dbReference>
<feature type="compositionally biased region" description="Low complexity" evidence="3">
    <location>
        <begin position="393"/>
        <end position="408"/>
    </location>
</feature>
<dbReference type="SMART" id="SM00326">
    <property type="entry name" value="SH3"/>
    <property type="match status" value="1"/>
</dbReference>
<feature type="region of interest" description="Disordered" evidence="3">
    <location>
        <begin position="208"/>
        <end position="300"/>
    </location>
</feature>
<evidence type="ECO:0000256" key="2">
    <source>
        <dbReference type="PROSITE-ProRule" id="PRU00192"/>
    </source>
</evidence>
<dbReference type="AlphaFoldDB" id="A0A316V917"/>
<gene>
    <name evidence="7" type="ORF">FA14DRAFT_150079</name>
</gene>
<evidence type="ECO:0000256" key="3">
    <source>
        <dbReference type="SAM" id="MobiDB-lite"/>
    </source>
</evidence>
<organism evidence="7 8">
    <name type="scientific">Meira miltonrushii</name>
    <dbReference type="NCBI Taxonomy" id="1280837"/>
    <lineage>
        <taxon>Eukaryota</taxon>
        <taxon>Fungi</taxon>
        <taxon>Dikarya</taxon>
        <taxon>Basidiomycota</taxon>
        <taxon>Ustilaginomycotina</taxon>
        <taxon>Exobasidiomycetes</taxon>
        <taxon>Exobasidiales</taxon>
        <taxon>Brachybasidiaceae</taxon>
        <taxon>Meira</taxon>
    </lineage>
</organism>
<evidence type="ECO:0000259" key="4">
    <source>
        <dbReference type="PROSITE" id="PS50002"/>
    </source>
</evidence>
<dbReference type="Pfam" id="PF00018">
    <property type="entry name" value="SH3_1"/>
    <property type="match status" value="1"/>
</dbReference>
<dbReference type="InterPro" id="IPR000159">
    <property type="entry name" value="RA_dom"/>
</dbReference>
<name>A0A316V917_9BASI</name>
<sequence>MSYSTSDQRSPITAIAGTSAAAALVSGSINSPNTVHPSEWSLQQVLQWLHTLQPTSIANQHANKFREHGIEGDILLELDTEALGDMGITSIGHRLAILRGVYELKKRWNIELEPDSWRPDVQSISEGRVNNSALTIADLVRALYERDERLWTLEQEVARLYDWLVRYTDDSTHSAKTIEALRPYLPPSKPPSNLSYIAQTYLRERRSFTSASGNGNGGLQVHGNYTTGPGTDADGSGSSSGRGSKTPMTATGFRSVHDTNQTHSPYGSAPGNASQTGFSPTTSTPGATPTNAHPPISIANDASKANPLVTTTFVPGSAGGLSASSSGTLSGSLLQASPPSALGSTIANNSNATPASLTVNAAGSSISPSSPFSVGSNDGRKEKNADSAGLLNTSGTSGSAGSSKATGTGSSGSGSGGSAADTPYKSFRVTLDDPCYKVLPAALKKYKIDDDWRQYALFICYGSTERCLSYDEKPLLLFQKLKENKQSPVFMLRHIRDVKSPIAIASAKAAARKTSTSNGSGSTNGENEAAGKSSSSKSGPAAHLIDGKTTDGGGRGAASAASASGSDTYAIAIYPYVSEREDEFDVAVGDTFIVKSKAKGWWVVQRDARAKGHPIVEGVVRNLDGTPRNGGEIKSGWVPAGCLLETRQPLSSIVSLPQGEGGDALAAQVLHSPTSPKTPQAGSRMEDGQAKELASIMASVPIPPSLITSTSTPGILLMDYNNNDEKLHLKKDQRLRVFKRYNHWSYCVEEGGSHTRAWLPSWYIGKVGGSSRNGSSSSSRAAAQSATSGSGSASGNNTVPLTI</sequence>
<dbReference type="GO" id="GO:0007165">
    <property type="term" value="P:signal transduction"/>
    <property type="evidence" value="ECO:0007669"/>
    <property type="project" value="InterPro"/>
</dbReference>
<dbReference type="RefSeq" id="XP_025352267.1">
    <property type="nucleotide sequence ID" value="XM_025497423.1"/>
</dbReference>
<dbReference type="CDD" id="cd01786">
    <property type="entry name" value="RA_STE50"/>
    <property type="match status" value="1"/>
</dbReference>
<dbReference type="InterPro" id="IPR036028">
    <property type="entry name" value="SH3-like_dom_sf"/>
</dbReference>
<feature type="compositionally biased region" description="Low complexity" evidence="3">
    <location>
        <begin position="235"/>
        <end position="244"/>
    </location>
</feature>
<dbReference type="Gene3D" id="2.30.30.40">
    <property type="entry name" value="SH3 Domains"/>
    <property type="match status" value="1"/>
</dbReference>
<dbReference type="EMBL" id="KZ819606">
    <property type="protein sequence ID" value="PWN31965.1"/>
    <property type="molecule type" value="Genomic_DNA"/>
</dbReference>
<keyword evidence="1 2" id="KW-0728">SH3 domain</keyword>
<dbReference type="InterPro" id="IPR001660">
    <property type="entry name" value="SAM"/>
</dbReference>
<feature type="domain" description="SH3" evidence="4">
    <location>
        <begin position="565"/>
        <end position="648"/>
    </location>
</feature>
<dbReference type="SUPFAM" id="SSF54236">
    <property type="entry name" value="Ubiquitin-like"/>
    <property type="match status" value="1"/>
</dbReference>
<keyword evidence="8" id="KW-1185">Reference proteome</keyword>
<dbReference type="PROSITE" id="PS50105">
    <property type="entry name" value="SAM_DOMAIN"/>
    <property type="match status" value="1"/>
</dbReference>
<proteinExistence type="predicted"/>
<feature type="region of interest" description="Disordered" evidence="3">
    <location>
        <begin position="513"/>
        <end position="561"/>
    </location>
</feature>